<evidence type="ECO:0000256" key="1">
    <source>
        <dbReference type="SAM" id="MobiDB-lite"/>
    </source>
</evidence>
<keyword evidence="3" id="KW-1185">Reference proteome</keyword>
<evidence type="ECO:0008006" key="4">
    <source>
        <dbReference type="Google" id="ProtNLM"/>
    </source>
</evidence>
<dbReference type="Gramene" id="TVU35354">
    <property type="protein sequence ID" value="TVU35354"/>
    <property type="gene ID" value="EJB05_17240"/>
</dbReference>
<accession>A0A5J9VIW0</accession>
<feature type="region of interest" description="Disordered" evidence="1">
    <location>
        <begin position="41"/>
        <end position="64"/>
    </location>
</feature>
<reference evidence="2 3" key="1">
    <citation type="journal article" date="2019" name="Sci. Rep.">
        <title>A high-quality genome of Eragrostis curvula grass provides insights into Poaceae evolution and supports new strategies to enhance forage quality.</title>
        <authorList>
            <person name="Carballo J."/>
            <person name="Santos B.A.C.M."/>
            <person name="Zappacosta D."/>
            <person name="Garbus I."/>
            <person name="Selva J.P."/>
            <person name="Gallo C.A."/>
            <person name="Diaz A."/>
            <person name="Albertini E."/>
            <person name="Caccamo M."/>
            <person name="Echenique V."/>
        </authorList>
    </citation>
    <scope>NUCLEOTIDE SEQUENCE [LARGE SCALE GENOMIC DNA]</scope>
    <source>
        <strain evidence="3">cv. Victoria</strain>
        <tissue evidence="2">Leaf</tissue>
    </source>
</reference>
<organism evidence="2 3">
    <name type="scientific">Eragrostis curvula</name>
    <name type="common">weeping love grass</name>
    <dbReference type="NCBI Taxonomy" id="38414"/>
    <lineage>
        <taxon>Eukaryota</taxon>
        <taxon>Viridiplantae</taxon>
        <taxon>Streptophyta</taxon>
        <taxon>Embryophyta</taxon>
        <taxon>Tracheophyta</taxon>
        <taxon>Spermatophyta</taxon>
        <taxon>Magnoliopsida</taxon>
        <taxon>Liliopsida</taxon>
        <taxon>Poales</taxon>
        <taxon>Poaceae</taxon>
        <taxon>PACMAD clade</taxon>
        <taxon>Chloridoideae</taxon>
        <taxon>Eragrostideae</taxon>
        <taxon>Eragrostidinae</taxon>
        <taxon>Eragrostis</taxon>
    </lineage>
</organism>
<dbReference type="PANTHER" id="PTHR47150:SF6">
    <property type="entry name" value="OS01G0872900 PROTEIN"/>
    <property type="match status" value="1"/>
</dbReference>
<dbReference type="PANTHER" id="PTHR47150">
    <property type="entry name" value="OS12G0169200 PROTEIN"/>
    <property type="match status" value="1"/>
</dbReference>
<evidence type="ECO:0000313" key="3">
    <source>
        <dbReference type="Proteomes" id="UP000324897"/>
    </source>
</evidence>
<proteinExistence type="predicted"/>
<dbReference type="OrthoDB" id="653159at2759"/>
<evidence type="ECO:0000313" key="2">
    <source>
        <dbReference type="EMBL" id="TVU35354.1"/>
    </source>
</evidence>
<dbReference type="Proteomes" id="UP000324897">
    <property type="component" value="Unassembled WGS sequence"/>
</dbReference>
<sequence length="434" mass="50495">MDGYPSLLRRYWMMEEEDDVDTHFLADDDEAEAATYNHLVQAESSRPRRRSDGPPKIIRPMDLPSGHRQIKKDYFVANPVYNDKQFRRRFRMRRHLFKHIKEAVKNQDNYFKKKCDATGKEGLSALQKCVAAIRILAYGVPADAVDEYVRIGESTARKALHHFCRAVIDVFGANYLRPPNATDVARLLQEGENCGFLRMLSSIDCMHWEWRNCPTAWKGQFTGRGKHPSMILEAVASHDLWIWHAYFGMPGSNNDINVLHRSSVFSSYLRGRSTPVEFVVNGRTYNIGYYLADGIYPEWAGFVKTIRYPMEQKTKYFATQQESARKDIERAFGVLQTRFAVIRGPAYGWDRSQINDVMMTCIILHNMIVEDEGDHAHNTDFERIGEVAVPYNNNPDREAFVVAHHRLHDRNTHFQLQNDLIKHHWMRRGSLHHH</sequence>
<name>A0A5J9VIW0_9POAL</name>
<dbReference type="AlphaFoldDB" id="A0A5J9VIW0"/>
<comment type="caution">
    <text evidence="2">The sequence shown here is derived from an EMBL/GenBank/DDBJ whole genome shotgun (WGS) entry which is preliminary data.</text>
</comment>
<gene>
    <name evidence="2" type="ORF">EJB05_17240</name>
</gene>
<dbReference type="InterPro" id="IPR006912">
    <property type="entry name" value="Harbinger_derived_prot"/>
</dbReference>
<dbReference type="Pfam" id="PF04827">
    <property type="entry name" value="Plant_tran"/>
    <property type="match status" value="1"/>
</dbReference>
<protein>
    <recommendedName>
        <fullName evidence="4">DDE Tnp4 domain-containing protein</fullName>
    </recommendedName>
</protein>
<dbReference type="EMBL" id="RWGY01000009">
    <property type="protein sequence ID" value="TVU35354.1"/>
    <property type="molecule type" value="Genomic_DNA"/>
</dbReference>